<evidence type="ECO:0000256" key="12">
    <source>
        <dbReference type="ARBA" id="ARBA00022777"/>
    </source>
</evidence>
<dbReference type="InterPro" id="IPR000719">
    <property type="entry name" value="Prot_kinase_dom"/>
</dbReference>
<comment type="similarity">
    <text evidence="3">In the C-terminal section; belongs to the protein kinase superfamily. Ser/Thr protein kinase family.</text>
</comment>
<dbReference type="HOGENOM" id="CLU_000288_62_0_1"/>
<feature type="domain" description="Protein kinase" evidence="21">
    <location>
        <begin position="1096"/>
        <end position="1383"/>
    </location>
</feature>
<evidence type="ECO:0000256" key="16">
    <source>
        <dbReference type="ARBA" id="ARBA00023180"/>
    </source>
</evidence>
<dbReference type="SUPFAM" id="SSF49899">
    <property type="entry name" value="Concanavalin A-like lectins/glucanases"/>
    <property type="match status" value="2"/>
</dbReference>
<keyword evidence="9 20" id="KW-0732">Signal</keyword>
<dbReference type="EC" id="2.7.11.1" evidence="4"/>
<reference evidence="22" key="1">
    <citation type="submission" date="2015-04" db="UniProtKB">
        <authorList>
            <consortium name="EnsemblPlants"/>
        </authorList>
    </citation>
    <scope>IDENTIFICATION</scope>
    <source>
        <strain evidence="22">SL10</strain>
    </source>
</reference>
<evidence type="ECO:0000259" key="21">
    <source>
        <dbReference type="PROSITE" id="PS50011"/>
    </source>
</evidence>
<dbReference type="PROSITE" id="PS50011">
    <property type="entry name" value="PROTEIN_KINASE_DOM"/>
    <property type="match status" value="2"/>
</dbReference>
<dbReference type="EnsemblPlants" id="ONIVA08G23190.1">
    <property type="protein sequence ID" value="ONIVA08G23190.1"/>
    <property type="gene ID" value="ONIVA08G23190"/>
</dbReference>
<keyword evidence="15 19" id="KW-0472">Membrane</keyword>
<keyword evidence="5" id="KW-1003">Cell membrane</keyword>
<dbReference type="SMART" id="SM00220">
    <property type="entry name" value="S_TKc"/>
    <property type="match status" value="2"/>
</dbReference>
<evidence type="ECO:0000256" key="19">
    <source>
        <dbReference type="SAM" id="Phobius"/>
    </source>
</evidence>
<feature type="compositionally biased region" description="Low complexity" evidence="18">
    <location>
        <begin position="1411"/>
        <end position="1420"/>
    </location>
</feature>
<keyword evidence="16" id="KW-0325">Glycoprotein</keyword>
<dbReference type="eggNOG" id="ENOG502QT06">
    <property type="taxonomic scope" value="Eukaryota"/>
</dbReference>
<dbReference type="FunFam" id="3.30.200.20:FF:001103">
    <property type="entry name" value="Os08g0514000 protein"/>
    <property type="match status" value="1"/>
</dbReference>
<dbReference type="Pfam" id="PF07714">
    <property type="entry name" value="PK_Tyr_Ser-Thr"/>
    <property type="match status" value="2"/>
</dbReference>
<name>A0A0E0IEH7_ORYNI</name>
<dbReference type="InterPro" id="IPR001220">
    <property type="entry name" value="Legume_lectin_dom"/>
</dbReference>
<evidence type="ECO:0000256" key="13">
    <source>
        <dbReference type="ARBA" id="ARBA00022840"/>
    </source>
</evidence>
<dbReference type="InterPro" id="IPR017441">
    <property type="entry name" value="Protein_kinase_ATP_BS"/>
</dbReference>
<dbReference type="GO" id="GO:0005886">
    <property type="term" value="C:plasma membrane"/>
    <property type="evidence" value="ECO:0007669"/>
    <property type="project" value="UniProtKB-SubCell"/>
</dbReference>
<feature type="chain" id="PRO_5002362867" description="non-specific serine/threonine protein kinase" evidence="20">
    <location>
        <begin position="25"/>
        <end position="1453"/>
    </location>
</feature>
<dbReference type="Gramene" id="ONIVA08G23190.1">
    <property type="protein sequence ID" value="ONIVA08G23190.1"/>
    <property type="gene ID" value="ONIVA08G23190"/>
</dbReference>
<feature type="signal peptide" evidence="20">
    <location>
        <begin position="1"/>
        <end position="24"/>
    </location>
</feature>
<dbReference type="PROSITE" id="PS00307">
    <property type="entry name" value="LECTIN_LEGUME_BETA"/>
    <property type="match status" value="2"/>
</dbReference>
<evidence type="ECO:0000256" key="10">
    <source>
        <dbReference type="ARBA" id="ARBA00022734"/>
    </source>
</evidence>
<evidence type="ECO:0000313" key="23">
    <source>
        <dbReference type="Proteomes" id="UP000006591"/>
    </source>
</evidence>
<dbReference type="InterPro" id="IPR019825">
    <property type="entry name" value="Lectin_legB_Mn/Ca_BS"/>
</dbReference>
<keyword evidence="12" id="KW-0418">Kinase</keyword>
<accession>A0A0E0IEH7</accession>
<comment type="subcellular location">
    <subcellularLocation>
        <location evidence="1">Cell membrane</location>
        <topology evidence="1">Single-pass type I membrane protein</topology>
    </subcellularLocation>
</comment>
<dbReference type="CDD" id="cd14066">
    <property type="entry name" value="STKc_IRAK"/>
    <property type="match status" value="1"/>
</dbReference>
<dbReference type="FunFam" id="1.10.510.10:FF:000444">
    <property type="entry name" value="probable L-type lectin-domain containing receptor kinase S.5"/>
    <property type="match status" value="2"/>
</dbReference>
<dbReference type="STRING" id="4536.A0A0E0IEH7"/>
<feature type="region of interest" description="Disordered" evidence="18">
    <location>
        <begin position="722"/>
        <end position="751"/>
    </location>
</feature>
<dbReference type="FunFam" id="3.30.200.20:FF:000320">
    <property type="entry name" value="probable L-type lectin-domain containing receptor kinase S.5"/>
    <property type="match status" value="1"/>
</dbReference>
<evidence type="ECO:0000256" key="17">
    <source>
        <dbReference type="PROSITE-ProRule" id="PRU10141"/>
    </source>
</evidence>
<keyword evidence="23" id="KW-1185">Reference proteome</keyword>
<evidence type="ECO:0000256" key="18">
    <source>
        <dbReference type="SAM" id="MobiDB-lite"/>
    </source>
</evidence>
<feature type="region of interest" description="Disordered" evidence="18">
    <location>
        <begin position="1411"/>
        <end position="1453"/>
    </location>
</feature>
<comment type="similarity">
    <text evidence="2">In the N-terminal section; belongs to the leguminous lectin family.</text>
</comment>
<feature type="compositionally biased region" description="Polar residues" evidence="18">
    <location>
        <begin position="1421"/>
        <end position="1430"/>
    </location>
</feature>
<dbReference type="Gene3D" id="3.30.200.20">
    <property type="entry name" value="Phosphorylase Kinase, domain 1"/>
    <property type="match status" value="2"/>
</dbReference>
<evidence type="ECO:0000313" key="22">
    <source>
        <dbReference type="EnsemblPlants" id="ONIVA08G23190.1"/>
    </source>
</evidence>
<dbReference type="PROSITE" id="PS00108">
    <property type="entry name" value="PROTEIN_KINASE_ST"/>
    <property type="match status" value="2"/>
</dbReference>
<keyword evidence="7" id="KW-0808">Transferase</keyword>
<sequence>MASASPRHVASCLCLLLLVTAAAAQRLPVKSYSYGSFYRDDPSVSSLLFRGAAGVSNGALQVTPDSRNLNNFLSNKSGSVLLPEPFTLWRRLDAAAAAAGNGSSTSTRVVSFNTTFSMNVYYDNESRPGEGLAFVVAPTADGPPPGSHGGFLGLTNATLEATPATNRFVAVEFDTFKEPGGYDPDDNHVGLDVGTVASNKTASLAGFNITIATNKTAPANYTAWIEYDGAARRIAVYMGVRGAPRPATPVLASPLDLSELVPERAYLGFTASTGVSFELNCILDWNLTIETFPADKKSKGWVVPVAVAVPVAAIAAAAFVVARMASARRSMERRRQERLEHTLTNLPGMPKEFAFEKLRKATKNFDERLRLGKGGYGMVYKGVLPAAAVDDDDGRPPAATEVAVKMFTRDDAKCVDDFLKEVQIIHRLRHRNIVPLVGWCHKKGQLLLVYEYMPNGSLDQHIFRRGAVHEQRPALSWESRRDIVADVAAGLHYVHHEYGPMVLHRDIKASNVLLDASFRARLGDFGLARVLDLDRSSFTDLGVAGTRGYIAPEYSVGHKATRQTDVFAFGVLVLEVVTGRHALLGDPACPMLSDWVWRMHGRGALLGAVDQSLGTDGFDAGEATRLLLLGLACSHPNPGDRPTMPEVLQILSGSAPPPEVPQLKPSFVWPPDGGASAHYDLIDIGALASGSLAAGGSSAATAADDDSARSTRDTASAGSVSIAIDGHSFPPTSASSSSTSTSLATNTTDVGRDGGDNAVSFSFSSFHAEARGVNVTVVGDANINGGALQITPDSLNDASRYLTNKSGRVLYAAPFKLWHREKGGGEAANGSTAGKRVASFSTVFTVNVFRPNGTVPGEGFAFVIAPSAAAPPAGSTGGFLGLTNAATDGNATNQIVAVELDTEEQPYDPDDNHIGLDVNGVVSVATTSLKPLGIEISPVDPVKYDVWIDYDGAARRIEAYMEVSGKARPASPVLASPLDLGATVAEWSYFGFSASTGLKYQLNCVLAWNMTVERLPRDDDGGGDHGKGLTLALAIGVPVAAAALAAALGYLYVAKRRRKVSGGDDGSGITGTMIRSLAGGPREFEYRELRKATNNFDERMKLGQGGYGVVYRGVVVGDHTSPGGAGSAVEVAVKKFSRASTQGQNDFLAELSIINRLRHKHLVRLVGWSHDNGELLLVYEYMPNGSLDQHLFGAATTAAERRLLGWDLRYSIVAGVASALHYLHDEYDQKVVHRDLKASNVMLDAAFSARLGDFGLARAIETDKTSYMEEAGGGVHGTVGYIAPECFHTEKATRESDVYAFGAVVLEVVCGRRPRCDIDGFCFLVDWVWRLHRDGRVLDAVDPRLDGAFDAGDAERLLLLGLACSHPTPAERPKTMAITQILLRSTPPPEVPPFKPAFVWPAIDGGIDTTTSTASSHVSTNMTSTSTWSGNFMRGSRSHAPPTPEQDASDSVV</sequence>
<keyword evidence="11 17" id="KW-0547">Nucleotide-binding</keyword>
<dbReference type="InterPro" id="IPR013320">
    <property type="entry name" value="ConA-like_dom_sf"/>
</dbReference>
<evidence type="ECO:0000256" key="9">
    <source>
        <dbReference type="ARBA" id="ARBA00022729"/>
    </source>
</evidence>
<evidence type="ECO:0000256" key="20">
    <source>
        <dbReference type="SAM" id="SignalP"/>
    </source>
</evidence>
<feature type="domain" description="Protein kinase" evidence="21">
    <location>
        <begin position="365"/>
        <end position="667"/>
    </location>
</feature>
<feature type="transmembrane region" description="Helical" evidence="19">
    <location>
        <begin position="1031"/>
        <end position="1053"/>
    </location>
</feature>
<dbReference type="Gene3D" id="1.10.510.10">
    <property type="entry name" value="Transferase(Phosphotransferase) domain 1"/>
    <property type="match status" value="2"/>
</dbReference>
<dbReference type="Gene3D" id="2.60.120.200">
    <property type="match status" value="2"/>
</dbReference>
<dbReference type="GO" id="GO:0006952">
    <property type="term" value="P:defense response"/>
    <property type="evidence" value="ECO:0007669"/>
    <property type="project" value="UniProtKB-ARBA"/>
</dbReference>
<evidence type="ECO:0000256" key="5">
    <source>
        <dbReference type="ARBA" id="ARBA00022475"/>
    </source>
</evidence>
<dbReference type="PANTHER" id="PTHR27007">
    <property type="match status" value="1"/>
</dbReference>
<dbReference type="CDD" id="cd06899">
    <property type="entry name" value="lectin_legume_LecRK_Arcelin_ConA"/>
    <property type="match status" value="2"/>
</dbReference>
<dbReference type="Pfam" id="PF00139">
    <property type="entry name" value="Lectin_legB"/>
    <property type="match status" value="2"/>
</dbReference>
<proteinExistence type="inferred from homology"/>
<keyword evidence="13 17" id="KW-0067">ATP-binding</keyword>
<keyword evidence="14 19" id="KW-1133">Transmembrane helix</keyword>
<dbReference type="SUPFAM" id="SSF56112">
    <property type="entry name" value="Protein kinase-like (PK-like)"/>
    <property type="match status" value="2"/>
</dbReference>
<dbReference type="InterPro" id="IPR050528">
    <property type="entry name" value="L-type_Lectin-RKs"/>
</dbReference>
<dbReference type="PROSITE" id="PS00107">
    <property type="entry name" value="PROTEIN_KINASE_ATP"/>
    <property type="match status" value="1"/>
</dbReference>
<dbReference type="GO" id="GO:0005524">
    <property type="term" value="F:ATP binding"/>
    <property type="evidence" value="ECO:0007669"/>
    <property type="project" value="UniProtKB-UniRule"/>
</dbReference>
<dbReference type="OMA" id="PREFTFK"/>
<evidence type="ECO:0000256" key="2">
    <source>
        <dbReference type="ARBA" id="ARBA00008536"/>
    </source>
</evidence>
<dbReference type="GO" id="GO:0004674">
    <property type="term" value="F:protein serine/threonine kinase activity"/>
    <property type="evidence" value="ECO:0007669"/>
    <property type="project" value="UniProtKB-KW"/>
</dbReference>
<reference evidence="22" key="2">
    <citation type="submission" date="2018-04" db="EMBL/GenBank/DDBJ databases">
        <title>OnivRS2 (Oryza nivara Reference Sequence Version 2).</title>
        <authorList>
            <person name="Zhang J."/>
            <person name="Kudrna D."/>
            <person name="Lee S."/>
            <person name="Talag J."/>
            <person name="Rajasekar S."/>
            <person name="Welchert J."/>
            <person name="Hsing Y.-I."/>
            <person name="Wing R.A."/>
        </authorList>
    </citation>
    <scope>NUCLEOTIDE SEQUENCE [LARGE SCALE GENOMIC DNA]</scope>
    <source>
        <strain evidence="22">SL10</strain>
    </source>
</reference>
<keyword evidence="10" id="KW-0430">Lectin</keyword>
<evidence type="ECO:0000256" key="6">
    <source>
        <dbReference type="ARBA" id="ARBA00022527"/>
    </source>
</evidence>
<feature type="transmembrane region" description="Helical" evidence="19">
    <location>
        <begin position="301"/>
        <end position="325"/>
    </location>
</feature>
<evidence type="ECO:0000256" key="7">
    <source>
        <dbReference type="ARBA" id="ARBA00022679"/>
    </source>
</evidence>
<evidence type="ECO:0000256" key="14">
    <source>
        <dbReference type="ARBA" id="ARBA00022989"/>
    </source>
</evidence>
<evidence type="ECO:0000256" key="8">
    <source>
        <dbReference type="ARBA" id="ARBA00022692"/>
    </source>
</evidence>
<dbReference type="InterPro" id="IPR001245">
    <property type="entry name" value="Ser-Thr/Tyr_kinase_cat_dom"/>
</dbReference>
<feature type="compositionally biased region" description="Low complexity" evidence="18">
    <location>
        <begin position="732"/>
        <end position="748"/>
    </location>
</feature>
<dbReference type="InterPro" id="IPR011009">
    <property type="entry name" value="Kinase-like_dom_sf"/>
</dbReference>
<dbReference type="GO" id="GO:0030246">
    <property type="term" value="F:carbohydrate binding"/>
    <property type="evidence" value="ECO:0007669"/>
    <property type="project" value="UniProtKB-KW"/>
</dbReference>
<feature type="binding site" evidence="17">
    <location>
        <position position="1135"/>
    </location>
    <ligand>
        <name>ATP</name>
        <dbReference type="ChEBI" id="CHEBI:30616"/>
    </ligand>
</feature>
<dbReference type="FunFam" id="2.60.120.200:FF:000164">
    <property type="entry name" value="Putative L-type lectin-domain containing receptor kinase S.5"/>
    <property type="match status" value="1"/>
</dbReference>
<evidence type="ECO:0000256" key="11">
    <source>
        <dbReference type="ARBA" id="ARBA00022741"/>
    </source>
</evidence>
<evidence type="ECO:0000256" key="4">
    <source>
        <dbReference type="ARBA" id="ARBA00012513"/>
    </source>
</evidence>
<organism evidence="22">
    <name type="scientific">Oryza nivara</name>
    <name type="common">Indian wild rice</name>
    <name type="synonym">Oryza sativa f. spontanea</name>
    <dbReference type="NCBI Taxonomy" id="4536"/>
    <lineage>
        <taxon>Eukaryota</taxon>
        <taxon>Viridiplantae</taxon>
        <taxon>Streptophyta</taxon>
        <taxon>Embryophyta</taxon>
        <taxon>Tracheophyta</taxon>
        <taxon>Spermatophyta</taxon>
        <taxon>Magnoliopsida</taxon>
        <taxon>Liliopsida</taxon>
        <taxon>Poales</taxon>
        <taxon>Poaceae</taxon>
        <taxon>BOP clade</taxon>
        <taxon>Oryzoideae</taxon>
        <taxon>Oryzeae</taxon>
        <taxon>Oryzinae</taxon>
        <taxon>Oryza</taxon>
    </lineage>
</organism>
<dbReference type="Proteomes" id="UP000006591">
    <property type="component" value="Chromosome 8"/>
</dbReference>
<dbReference type="InterPro" id="IPR008271">
    <property type="entry name" value="Ser/Thr_kinase_AS"/>
</dbReference>
<dbReference type="GO" id="GO:0051707">
    <property type="term" value="P:response to other organism"/>
    <property type="evidence" value="ECO:0007669"/>
    <property type="project" value="UniProtKB-ARBA"/>
</dbReference>
<evidence type="ECO:0000256" key="15">
    <source>
        <dbReference type="ARBA" id="ARBA00023136"/>
    </source>
</evidence>
<evidence type="ECO:0000256" key="3">
    <source>
        <dbReference type="ARBA" id="ARBA00010217"/>
    </source>
</evidence>
<protein>
    <recommendedName>
        <fullName evidence="4">non-specific serine/threonine protein kinase</fullName>
        <ecNumber evidence="4">2.7.11.1</ecNumber>
    </recommendedName>
</protein>
<keyword evidence="6" id="KW-0723">Serine/threonine-protein kinase</keyword>
<evidence type="ECO:0000256" key="1">
    <source>
        <dbReference type="ARBA" id="ARBA00004251"/>
    </source>
</evidence>
<keyword evidence="8 19" id="KW-0812">Transmembrane</keyword>